<comment type="cofactor">
    <cofactor evidence="12">
        <name>[4Fe-4S] cluster</name>
        <dbReference type="ChEBI" id="CHEBI:49883"/>
    </cofactor>
    <text evidence="12">Binds 1 [4Fe-4S] cluster per subunit. Following nitrosylation of the [4Fe-4S] cluster binds 1 [4Fe-8(NO)] cluster per subunit.</text>
</comment>
<keyword evidence="7 12" id="KW-0411">Iron-sulfur</keyword>
<dbReference type="HAMAP" id="MF_01479">
    <property type="entry name" value="WhiB"/>
    <property type="match status" value="1"/>
</dbReference>
<sequence length="129" mass="14779">MHELVIGDKCSDRFRDSRTYAFRELGVTRGVFHMPQPQQLPGPNADIWDWQMQGLCRGVDSSVFFHPDGERGRARAQREMRAKEMCRSCPVITQCRTHALAVGEPYGIWGGLSESEREMLLKRGIRRTA</sequence>
<name>A0A100WJ27_MYCCR</name>
<organism evidence="14 15">
    <name type="scientific">Mycolicibacterium canariasense</name>
    <name type="common">Mycobacterium canariasense</name>
    <dbReference type="NCBI Taxonomy" id="228230"/>
    <lineage>
        <taxon>Bacteria</taxon>
        <taxon>Bacillati</taxon>
        <taxon>Actinomycetota</taxon>
        <taxon>Actinomycetes</taxon>
        <taxon>Mycobacteriales</taxon>
        <taxon>Mycobacteriaceae</taxon>
        <taxon>Mycolicibacterium</taxon>
    </lineage>
</organism>
<keyword evidence="3 12" id="KW-0004">4Fe-4S</keyword>
<evidence type="ECO:0000256" key="12">
    <source>
        <dbReference type="HAMAP-Rule" id="MF_01479"/>
    </source>
</evidence>
<comment type="PTM">
    <text evidence="12">The Fe-S cluster can be nitrosylated by nitric oxide (NO).</text>
</comment>
<keyword evidence="4 12" id="KW-0963">Cytoplasm</keyword>
<reference evidence="15" key="2">
    <citation type="submission" date="2016-02" db="EMBL/GenBank/DDBJ databases">
        <title>Draft genome sequence of five rapidly growing Mycobacterium species.</title>
        <authorList>
            <person name="Katahira K."/>
            <person name="Gotou Y."/>
            <person name="Iida K."/>
            <person name="Ogura Y."/>
            <person name="Hayashi T."/>
        </authorList>
    </citation>
    <scope>NUCLEOTIDE SEQUENCE [LARGE SCALE GENOMIC DNA]</scope>
    <source>
        <strain evidence="15">JCM15298</strain>
    </source>
</reference>
<feature type="binding site" evidence="12">
    <location>
        <position position="56"/>
    </location>
    <ligand>
        <name>[4Fe-4S] cluster</name>
        <dbReference type="ChEBI" id="CHEBI:49883"/>
    </ligand>
</feature>
<comment type="subcellular location">
    <subcellularLocation>
        <location evidence="1 12">Cytoplasm</location>
    </subcellularLocation>
</comment>
<evidence type="ECO:0000256" key="3">
    <source>
        <dbReference type="ARBA" id="ARBA00022485"/>
    </source>
</evidence>
<dbReference type="STRING" id="228230.RMCC_6181"/>
<dbReference type="InterPro" id="IPR034768">
    <property type="entry name" value="4FE4S_WBL"/>
</dbReference>
<keyword evidence="10 12" id="KW-1015">Disulfide bond</keyword>
<feature type="binding site" evidence="12">
    <location>
        <position position="89"/>
    </location>
    <ligand>
        <name>[4Fe-4S] cluster</name>
        <dbReference type="ChEBI" id="CHEBI:49883"/>
    </ligand>
</feature>
<gene>
    <name evidence="12" type="primary">whiB</name>
    <name evidence="14" type="ORF">RMCC_6181</name>
</gene>
<evidence type="ECO:0000256" key="1">
    <source>
        <dbReference type="ARBA" id="ARBA00004496"/>
    </source>
</evidence>
<dbReference type="InterPro" id="IPR003482">
    <property type="entry name" value="Whib"/>
</dbReference>
<dbReference type="GO" id="GO:0005737">
    <property type="term" value="C:cytoplasm"/>
    <property type="evidence" value="ECO:0007669"/>
    <property type="project" value="UniProtKB-SubCell"/>
</dbReference>
<evidence type="ECO:0000256" key="8">
    <source>
        <dbReference type="ARBA" id="ARBA00023015"/>
    </source>
</evidence>
<evidence type="ECO:0000256" key="6">
    <source>
        <dbReference type="ARBA" id="ARBA00023004"/>
    </source>
</evidence>
<dbReference type="AlphaFoldDB" id="A0A100WJ27"/>
<dbReference type="GO" id="GO:0047134">
    <property type="term" value="F:protein-disulfide reductase [NAD(P)H] activity"/>
    <property type="evidence" value="ECO:0007669"/>
    <property type="project" value="TreeGrafter"/>
</dbReference>
<dbReference type="GO" id="GO:0045454">
    <property type="term" value="P:cell redox homeostasis"/>
    <property type="evidence" value="ECO:0007669"/>
    <property type="project" value="TreeGrafter"/>
</dbReference>
<evidence type="ECO:0000313" key="14">
    <source>
        <dbReference type="EMBL" id="GAS99216.1"/>
    </source>
</evidence>
<keyword evidence="6 12" id="KW-0408">Iron</keyword>
<evidence type="ECO:0000256" key="7">
    <source>
        <dbReference type="ARBA" id="ARBA00023014"/>
    </source>
</evidence>
<accession>A0A100WJ27</accession>
<keyword evidence="11 12" id="KW-0804">Transcription</keyword>
<dbReference type="PANTHER" id="PTHR38839:SF5">
    <property type="entry name" value="TRANSCRIPTIONAL REGULATOR WHID"/>
    <property type="match status" value="1"/>
</dbReference>
<evidence type="ECO:0000256" key="2">
    <source>
        <dbReference type="ARBA" id="ARBA00006597"/>
    </source>
</evidence>
<dbReference type="GO" id="GO:0051539">
    <property type="term" value="F:4 iron, 4 sulfur cluster binding"/>
    <property type="evidence" value="ECO:0007669"/>
    <property type="project" value="UniProtKB-UniRule"/>
</dbReference>
<comment type="caution">
    <text evidence="14">The sequence shown here is derived from an EMBL/GenBank/DDBJ whole genome shotgun (WGS) entry which is preliminary data.</text>
</comment>
<evidence type="ECO:0000256" key="4">
    <source>
        <dbReference type="ARBA" id="ARBA00022490"/>
    </source>
</evidence>
<evidence type="ECO:0000256" key="9">
    <source>
        <dbReference type="ARBA" id="ARBA00023125"/>
    </source>
</evidence>
<proteinExistence type="inferred from homology"/>
<keyword evidence="15" id="KW-1185">Reference proteome</keyword>
<dbReference type="Pfam" id="PF02467">
    <property type="entry name" value="Whib"/>
    <property type="match status" value="1"/>
</dbReference>
<feature type="binding site" evidence="12">
    <location>
        <position position="95"/>
    </location>
    <ligand>
        <name>[4Fe-4S] cluster</name>
        <dbReference type="ChEBI" id="CHEBI:49883"/>
    </ligand>
</feature>
<evidence type="ECO:0000256" key="10">
    <source>
        <dbReference type="ARBA" id="ARBA00023157"/>
    </source>
</evidence>
<evidence type="ECO:0000259" key="13">
    <source>
        <dbReference type="PROSITE" id="PS51674"/>
    </source>
</evidence>
<comment type="function">
    <text evidence="12">Acts as a transcriptional regulator. Probably redox-responsive. The apo- but not holo-form probably binds DNA.</text>
</comment>
<keyword evidence="8 12" id="KW-0805">Transcription regulation</keyword>
<evidence type="ECO:0000256" key="11">
    <source>
        <dbReference type="ARBA" id="ARBA00023163"/>
    </source>
</evidence>
<protein>
    <recommendedName>
        <fullName evidence="12">Transcriptional regulator WhiB</fullName>
    </recommendedName>
</protein>
<evidence type="ECO:0000313" key="15">
    <source>
        <dbReference type="Proteomes" id="UP000069443"/>
    </source>
</evidence>
<dbReference type="GO" id="GO:0003677">
    <property type="term" value="F:DNA binding"/>
    <property type="evidence" value="ECO:0007669"/>
    <property type="project" value="UniProtKB-UniRule"/>
</dbReference>
<keyword evidence="5 12" id="KW-0479">Metal-binding</keyword>
<evidence type="ECO:0000256" key="5">
    <source>
        <dbReference type="ARBA" id="ARBA00022723"/>
    </source>
</evidence>
<reference evidence="15" key="1">
    <citation type="journal article" date="2016" name="Genome Announc.">
        <title>Draft Genome Sequences of Five Rapidly Growing Mycobacterium Species, M. thermoresistibile, M. fortuitum subsp. acetamidolyticum, M. canariasense, M. brisbanense, and M. novocastrense.</title>
        <authorList>
            <person name="Katahira K."/>
            <person name="Ogura Y."/>
            <person name="Gotoh Y."/>
            <person name="Hayashi T."/>
        </authorList>
    </citation>
    <scope>NUCLEOTIDE SEQUENCE [LARGE SCALE GENOMIC DNA]</scope>
    <source>
        <strain evidence="15">JCM15298</strain>
    </source>
</reference>
<dbReference type="GO" id="GO:0045892">
    <property type="term" value="P:negative regulation of DNA-templated transcription"/>
    <property type="evidence" value="ECO:0007669"/>
    <property type="project" value="TreeGrafter"/>
</dbReference>
<keyword evidence="9 12" id="KW-0238">DNA-binding</keyword>
<dbReference type="PROSITE" id="PS51674">
    <property type="entry name" value="4FE4S_WBL"/>
    <property type="match status" value="1"/>
</dbReference>
<comment type="PTM">
    <text evidence="12">Upon Fe-S cluster removal intramolecular disulfide bonds are formed.</text>
</comment>
<dbReference type="EMBL" id="BCSY01000129">
    <property type="protein sequence ID" value="GAS99216.1"/>
    <property type="molecule type" value="Genomic_DNA"/>
</dbReference>
<dbReference type="GO" id="GO:0035731">
    <property type="term" value="F:dinitrosyl-iron complex binding"/>
    <property type="evidence" value="ECO:0007669"/>
    <property type="project" value="UniProtKB-UniRule"/>
</dbReference>
<comment type="similarity">
    <text evidence="2 12">Belongs to the WhiB family.</text>
</comment>
<dbReference type="Proteomes" id="UP000069443">
    <property type="component" value="Unassembled WGS sequence"/>
</dbReference>
<feature type="domain" description="4Fe-4S Wbl-type" evidence="13">
    <location>
        <begin position="55"/>
        <end position="119"/>
    </location>
</feature>
<dbReference type="PANTHER" id="PTHR38839">
    <property type="entry name" value="TRANSCRIPTIONAL REGULATOR WHID-RELATED"/>
    <property type="match status" value="1"/>
</dbReference>
<dbReference type="GO" id="GO:0046872">
    <property type="term" value="F:metal ion binding"/>
    <property type="evidence" value="ECO:0007669"/>
    <property type="project" value="UniProtKB-KW"/>
</dbReference>
<feature type="binding site" evidence="12">
    <location>
        <position position="86"/>
    </location>
    <ligand>
        <name>[4Fe-4S] cluster</name>
        <dbReference type="ChEBI" id="CHEBI:49883"/>
    </ligand>
</feature>